<organism evidence="2 3">
    <name type="scientific">Blattamonas nauphoetae</name>
    <dbReference type="NCBI Taxonomy" id="2049346"/>
    <lineage>
        <taxon>Eukaryota</taxon>
        <taxon>Metamonada</taxon>
        <taxon>Preaxostyla</taxon>
        <taxon>Oxymonadida</taxon>
        <taxon>Blattamonas</taxon>
    </lineage>
</organism>
<dbReference type="EMBL" id="JARBJD010000661">
    <property type="protein sequence ID" value="KAK2940505.1"/>
    <property type="molecule type" value="Genomic_DNA"/>
</dbReference>
<dbReference type="Proteomes" id="UP001281761">
    <property type="component" value="Unassembled WGS sequence"/>
</dbReference>
<reference evidence="2 3" key="1">
    <citation type="journal article" date="2022" name="bioRxiv">
        <title>Genomics of Preaxostyla Flagellates Illuminates Evolutionary Transitions and the Path Towards Mitochondrial Loss.</title>
        <authorList>
            <person name="Novak L.V.F."/>
            <person name="Treitli S.C."/>
            <person name="Pyrih J."/>
            <person name="Halakuc P."/>
            <person name="Pipaliya S.V."/>
            <person name="Vacek V."/>
            <person name="Brzon O."/>
            <person name="Soukal P."/>
            <person name="Eme L."/>
            <person name="Dacks J.B."/>
            <person name="Karnkowska A."/>
            <person name="Elias M."/>
            <person name="Hampl V."/>
        </authorList>
    </citation>
    <scope>NUCLEOTIDE SEQUENCE [LARGE SCALE GENOMIC DNA]</scope>
    <source>
        <strain evidence="2">NAU3</strain>
        <tissue evidence="2">Gut</tissue>
    </source>
</reference>
<evidence type="ECO:0000313" key="2">
    <source>
        <dbReference type="EMBL" id="KAK2940505.1"/>
    </source>
</evidence>
<keyword evidence="3" id="KW-1185">Reference proteome</keyword>
<gene>
    <name evidence="2" type="ORF">BLNAU_24568</name>
</gene>
<evidence type="ECO:0000313" key="3">
    <source>
        <dbReference type="Proteomes" id="UP001281761"/>
    </source>
</evidence>
<comment type="caution">
    <text evidence="2">The sequence shown here is derived from an EMBL/GenBank/DDBJ whole genome shotgun (WGS) entry which is preliminary data.</text>
</comment>
<feature type="region of interest" description="Disordered" evidence="1">
    <location>
        <begin position="60"/>
        <end position="80"/>
    </location>
</feature>
<sequence length="174" mass="20252">MLVSTGLEFETVRGGLWYRKPDATGRMNLPRGYLTKLKSILTRHSGSIKYELDNQNRSLNRQFQDDPQPRPQAPNRQDDSCKQNELIETFKFKAISIDTPVPAYLRRRQFVDLPHRGGYIGKTMKFVCVRNHVEEIPVAEPEGRAPRNWRVNADCSFRQDESTNYPICINRRLT</sequence>
<accession>A0ABQ9WM05</accession>
<name>A0ABQ9WM05_9EUKA</name>
<protein>
    <submittedName>
        <fullName evidence="2">Uncharacterized protein</fullName>
    </submittedName>
</protein>
<proteinExistence type="predicted"/>
<evidence type="ECO:0000256" key="1">
    <source>
        <dbReference type="SAM" id="MobiDB-lite"/>
    </source>
</evidence>